<feature type="transmembrane region" description="Helical" evidence="10">
    <location>
        <begin position="54"/>
        <end position="78"/>
    </location>
</feature>
<keyword evidence="6 10" id="KW-0812">Transmembrane</keyword>
<evidence type="ECO:0000313" key="11">
    <source>
        <dbReference type="EMBL" id="HIQ83256.1"/>
    </source>
</evidence>
<organism evidence="11 12">
    <name type="scientific">Candidatus Pullichristensenella stercorigallinarum</name>
    <dbReference type="NCBI Taxonomy" id="2840909"/>
    <lineage>
        <taxon>Bacteria</taxon>
        <taxon>Bacillati</taxon>
        <taxon>Bacillota</taxon>
        <taxon>Clostridia</taxon>
        <taxon>Candidatus Pullichristensenella</taxon>
    </lineage>
</organism>
<protein>
    <recommendedName>
        <fullName evidence="3">Multidrug export protein MepA</fullName>
    </recommendedName>
</protein>
<comment type="caution">
    <text evidence="11">The sequence shown here is derived from an EMBL/GenBank/DDBJ whole genome shotgun (WGS) entry which is preliminary data.</text>
</comment>
<evidence type="ECO:0000256" key="5">
    <source>
        <dbReference type="ARBA" id="ARBA00022475"/>
    </source>
</evidence>
<keyword evidence="7 10" id="KW-1133">Transmembrane helix</keyword>
<feature type="transmembrane region" description="Helical" evidence="10">
    <location>
        <begin position="176"/>
        <end position="196"/>
    </location>
</feature>
<comment type="similarity">
    <text evidence="2">Belongs to the multi antimicrobial extrusion (MATE) (TC 2.A.66.1) family. MepA subfamily.</text>
</comment>
<gene>
    <name evidence="11" type="ORF">IAA52_09165</name>
</gene>
<evidence type="ECO:0000313" key="12">
    <source>
        <dbReference type="Proteomes" id="UP000824260"/>
    </source>
</evidence>
<dbReference type="PANTHER" id="PTHR43823:SF3">
    <property type="entry name" value="MULTIDRUG EXPORT PROTEIN MEPA"/>
    <property type="match status" value="1"/>
</dbReference>
<keyword evidence="5" id="KW-1003">Cell membrane</keyword>
<dbReference type="EMBL" id="DVFZ01000091">
    <property type="protein sequence ID" value="HIQ83256.1"/>
    <property type="molecule type" value="Genomic_DNA"/>
</dbReference>
<evidence type="ECO:0000256" key="9">
    <source>
        <dbReference type="ARBA" id="ARBA00023251"/>
    </source>
</evidence>
<dbReference type="GO" id="GO:0046677">
    <property type="term" value="P:response to antibiotic"/>
    <property type="evidence" value="ECO:0007669"/>
    <property type="project" value="UniProtKB-KW"/>
</dbReference>
<dbReference type="InterPro" id="IPR045070">
    <property type="entry name" value="MATE_MepA-like"/>
</dbReference>
<feature type="transmembrane region" description="Helical" evidence="10">
    <location>
        <begin position="324"/>
        <end position="344"/>
    </location>
</feature>
<feature type="transmembrane region" description="Helical" evidence="10">
    <location>
        <begin position="142"/>
        <end position="164"/>
    </location>
</feature>
<feature type="transmembrane region" description="Helical" evidence="10">
    <location>
        <begin position="202"/>
        <end position="224"/>
    </location>
</feature>
<sequence length="455" mass="49253">MAETLEKSEKYLFEEMPVALAVATLAVPTIISQIVTMIYNLADTFFVGQIGDPLMVAAVSLVSPWFNLLTALGNLFGLGGSSLISRMLGAKNHEDVKHVAAFSIWGGAVTTLLFSLMTYVFRAPLLTFLGASPDTYGYAEDYLFWVVVMGGVPTMVSLAMGHLLRSEGHARPASAGMMFGGILNVALDPLFIFVFHMNVAGAAIATALSNAASVVFFVIQYIRLRDRTDVSLRPRYFTFRFIRPIFSVGLASALATALGNASNMVMVHLASGYGDIPVAAYGVVKRIDQFPLNVSMGLCQGFMPLVGYNYAAKNYERMRHVSTFSWKAAVIMSACFVACFAAFAPQILHLFIPEAQTSSLGAQFLRVACLAVPLTSVNFLISYTLQAMGKGVQSACLTSCRQGLLNIPLLIAMNALIGLFGMIWTQFVVEIIMLPVSLGMYMHVFHSLKAAKSVS</sequence>
<feature type="transmembrane region" description="Helical" evidence="10">
    <location>
        <begin position="20"/>
        <end position="42"/>
    </location>
</feature>
<dbReference type="InterPro" id="IPR002528">
    <property type="entry name" value="MATE_fam"/>
</dbReference>
<dbReference type="Proteomes" id="UP000824260">
    <property type="component" value="Unassembled WGS sequence"/>
</dbReference>
<keyword evidence="9" id="KW-0046">Antibiotic resistance</keyword>
<feature type="transmembrane region" description="Helical" evidence="10">
    <location>
        <begin position="245"/>
        <end position="270"/>
    </location>
</feature>
<proteinExistence type="inferred from homology"/>
<keyword evidence="4" id="KW-0813">Transport</keyword>
<evidence type="ECO:0000256" key="6">
    <source>
        <dbReference type="ARBA" id="ARBA00022692"/>
    </source>
</evidence>
<feature type="transmembrane region" description="Helical" evidence="10">
    <location>
        <begin position="431"/>
        <end position="448"/>
    </location>
</feature>
<reference evidence="11" key="1">
    <citation type="submission" date="2020-10" db="EMBL/GenBank/DDBJ databases">
        <authorList>
            <person name="Gilroy R."/>
        </authorList>
    </citation>
    <scope>NUCLEOTIDE SEQUENCE</scope>
    <source>
        <strain evidence="11">ChiSjej6B24-2974</strain>
    </source>
</reference>
<dbReference type="InterPro" id="IPR051327">
    <property type="entry name" value="MATE_MepA_subfamily"/>
</dbReference>
<dbReference type="NCBIfam" id="TIGR00797">
    <property type="entry name" value="matE"/>
    <property type="match status" value="1"/>
</dbReference>
<evidence type="ECO:0000256" key="3">
    <source>
        <dbReference type="ARBA" id="ARBA00022106"/>
    </source>
</evidence>
<comment type="subcellular location">
    <subcellularLocation>
        <location evidence="1">Cell membrane</location>
        <topology evidence="1">Multi-pass membrane protein</topology>
    </subcellularLocation>
</comment>
<dbReference type="PANTHER" id="PTHR43823">
    <property type="entry name" value="SPORULATION PROTEIN YKVU"/>
    <property type="match status" value="1"/>
</dbReference>
<evidence type="ECO:0000256" key="2">
    <source>
        <dbReference type="ARBA" id="ARBA00008417"/>
    </source>
</evidence>
<evidence type="ECO:0000256" key="10">
    <source>
        <dbReference type="SAM" id="Phobius"/>
    </source>
</evidence>
<dbReference type="Pfam" id="PF01554">
    <property type="entry name" value="MatE"/>
    <property type="match status" value="2"/>
</dbReference>
<keyword evidence="8 10" id="KW-0472">Membrane</keyword>
<feature type="transmembrane region" description="Helical" evidence="10">
    <location>
        <begin position="290"/>
        <end position="312"/>
    </location>
</feature>
<feature type="transmembrane region" description="Helical" evidence="10">
    <location>
        <begin position="364"/>
        <end position="383"/>
    </location>
</feature>
<evidence type="ECO:0000256" key="4">
    <source>
        <dbReference type="ARBA" id="ARBA00022448"/>
    </source>
</evidence>
<evidence type="ECO:0000256" key="7">
    <source>
        <dbReference type="ARBA" id="ARBA00022989"/>
    </source>
</evidence>
<name>A0A9D1CWX4_9FIRM</name>
<dbReference type="PIRSF" id="PIRSF006603">
    <property type="entry name" value="DinF"/>
    <property type="match status" value="1"/>
</dbReference>
<evidence type="ECO:0000256" key="8">
    <source>
        <dbReference type="ARBA" id="ARBA00023136"/>
    </source>
</evidence>
<feature type="transmembrane region" description="Helical" evidence="10">
    <location>
        <begin position="404"/>
        <end position="425"/>
    </location>
</feature>
<dbReference type="GO" id="GO:0042910">
    <property type="term" value="F:xenobiotic transmembrane transporter activity"/>
    <property type="evidence" value="ECO:0007669"/>
    <property type="project" value="InterPro"/>
</dbReference>
<feature type="transmembrane region" description="Helical" evidence="10">
    <location>
        <begin position="99"/>
        <end position="122"/>
    </location>
</feature>
<evidence type="ECO:0000256" key="1">
    <source>
        <dbReference type="ARBA" id="ARBA00004651"/>
    </source>
</evidence>
<accession>A0A9D1CWX4</accession>
<dbReference type="AlphaFoldDB" id="A0A9D1CWX4"/>
<dbReference type="CDD" id="cd13143">
    <property type="entry name" value="MATE_MepA_like"/>
    <property type="match status" value="1"/>
</dbReference>
<dbReference type="GO" id="GO:0015297">
    <property type="term" value="F:antiporter activity"/>
    <property type="evidence" value="ECO:0007669"/>
    <property type="project" value="InterPro"/>
</dbReference>
<dbReference type="GO" id="GO:0005886">
    <property type="term" value="C:plasma membrane"/>
    <property type="evidence" value="ECO:0007669"/>
    <property type="project" value="UniProtKB-SubCell"/>
</dbReference>
<dbReference type="InterPro" id="IPR048279">
    <property type="entry name" value="MdtK-like"/>
</dbReference>
<reference evidence="11" key="2">
    <citation type="journal article" date="2021" name="PeerJ">
        <title>Extensive microbial diversity within the chicken gut microbiome revealed by metagenomics and culture.</title>
        <authorList>
            <person name="Gilroy R."/>
            <person name="Ravi A."/>
            <person name="Getino M."/>
            <person name="Pursley I."/>
            <person name="Horton D.L."/>
            <person name="Alikhan N.F."/>
            <person name="Baker D."/>
            <person name="Gharbi K."/>
            <person name="Hall N."/>
            <person name="Watson M."/>
            <person name="Adriaenssens E.M."/>
            <person name="Foster-Nyarko E."/>
            <person name="Jarju S."/>
            <person name="Secka A."/>
            <person name="Antonio M."/>
            <person name="Oren A."/>
            <person name="Chaudhuri R.R."/>
            <person name="La Ragione R."/>
            <person name="Hildebrand F."/>
            <person name="Pallen M.J."/>
        </authorList>
    </citation>
    <scope>NUCLEOTIDE SEQUENCE</scope>
    <source>
        <strain evidence="11">ChiSjej6B24-2974</strain>
    </source>
</reference>